<gene>
    <name evidence="2" type="ORF">SCF082_LOCUS34972</name>
</gene>
<organism evidence="2 3">
    <name type="scientific">Durusdinium trenchii</name>
    <dbReference type="NCBI Taxonomy" id="1381693"/>
    <lineage>
        <taxon>Eukaryota</taxon>
        <taxon>Sar</taxon>
        <taxon>Alveolata</taxon>
        <taxon>Dinophyceae</taxon>
        <taxon>Suessiales</taxon>
        <taxon>Symbiodiniaceae</taxon>
        <taxon>Durusdinium</taxon>
    </lineage>
</organism>
<sequence>MTRNRPHHRAWLGITGPKRRFRAAPRQLFESVGRNVVPLAHAVTRPASLIFLLFLTCSLLATFHAYFVFPLHQETSLDTVLDRLIDMFRLEMLSDFDLDELLLDRLRDAAPASLSQTRPDPKDDARGRQYQGIRVGFVLISLSLSVVAMNTYIGLLGELYTEAVQKKNQIYNNYLATVLWPHLSMPLGPSITSSPAYVVRQARSVLTDAGESLRR</sequence>
<feature type="transmembrane region" description="Helical" evidence="1">
    <location>
        <begin position="135"/>
        <end position="157"/>
    </location>
</feature>
<keyword evidence="1" id="KW-1133">Transmembrane helix</keyword>
<evidence type="ECO:0000256" key="1">
    <source>
        <dbReference type="SAM" id="Phobius"/>
    </source>
</evidence>
<comment type="caution">
    <text evidence="2">The sequence shown here is derived from an EMBL/GenBank/DDBJ whole genome shotgun (WGS) entry which is preliminary data.</text>
</comment>
<name>A0ABP0P2A7_9DINO</name>
<dbReference type="Proteomes" id="UP001642464">
    <property type="component" value="Unassembled WGS sequence"/>
</dbReference>
<keyword evidence="1" id="KW-0812">Transmembrane</keyword>
<keyword evidence="3" id="KW-1185">Reference proteome</keyword>
<proteinExistence type="predicted"/>
<protein>
    <submittedName>
        <fullName evidence="2">Uncharacterized protein</fullName>
    </submittedName>
</protein>
<feature type="transmembrane region" description="Helical" evidence="1">
    <location>
        <begin position="49"/>
        <end position="69"/>
    </location>
</feature>
<evidence type="ECO:0000313" key="3">
    <source>
        <dbReference type="Proteomes" id="UP001642464"/>
    </source>
</evidence>
<accession>A0ABP0P2A7</accession>
<evidence type="ECO:0000313" key="2">
    <source>
        <dbReference type="EMBL" id="CAK9070151.1"/>
    </source>
</evidence>
<reference evidence="2 3" key="1">
    <citation type="submission" date="2024-02" db="EMBL/GenBank/DDBJ databases">
        <authorList>
            <person name="Chen Y."/>
            <person name="Shah S."/>
            <person name="Dougan E. K."/>
            <person name="Thang M."/>
            <person name="Chan C."/>
        </authorList>
    </citation>
    <scope>NUCLEOTIDE SEQUENCE [LARGE SCALE GENOMIC DNA]</scope>
</reference>
<dbReference type="EMBL" id="CAXAMM010032702">
    <property type="protein sequence ID" value="CAK9070151.1"/>
    <property type="molecule type" value="Genomic_DNA"/>
</dbReference>
<keyword evidence="1" id="KW-0472">Membrane</keyword>